<dbReference type="Pfam" id="PF17137">
    <property type="entry name" value="DUF5110"/>
    <property type="match status" value="1"/>
</dbReference>
<dbReference type="InterPro" id="IPR017853">
    <property type="entry name" value="GH"/>
</dbReference>
<comment type="caution">
    <text evidence="7">The sequence shown here is derived from an EMBL/GenBank/DDBJ whole genome shotgun (WGS) entry which is preliminary data.</text>
</comment>
<evidence type="ECO:0000259" key="4">
    <source>
        <dbReference type="Pfam" id="PF13802"/>
    </source>
</evidence>
<dbReference type="RefSeq" id="WP_379288106.1">
    <property type="nucleotide sequence ID" value="NZ_JBHTIU010000034.1"/>
</dbReference>
<accession>A0ABW3D894</accession>
<evidence type="ECO:0000256" key="2">
    <source>
        <dbReference type="RuleBase" id="RU361185"/>
    </source>
</evidence>
<dbReference type="Pfam" id="PF01055">
    <property type="entry name" value="Glyco_hydro_31_2nd"/>
    <property type="match status" value="1"/>
</dbReference>
<evidence type="ECO:0000259" key="6">
    <source>
        <dbReference type="Pfam" id="PF21365"/>
    </source>
</evidence>
<keyword evidence="8" id="KW-1185">Reference proteome</keyword>
<dbReference type="CDD" id="cd06592">
    <property type="entry name" value="GH31_NET37"/>
    <property type="match status" value="1"/>
</dbReference>
<evidence type="ECO:0000313" key="7">
    <source>
        <dbReference type="EMBL" id="MFD0869663.1"/>
    </source>
</evidence>
<dbReference type="Pfam" id="PF21365">
    <property type="entry name" value="Glyco_hydro_31_3rd"/>
    <property type="match status" value="1"/>
</dbReference>
<protein>
    <submittedName>
        <fullName evidence="7">TIM-barrel domain-containing protein</fullName>
    </submittedName>
</protein>
<comment type="similarity">
    <text evidence="1 2">Belongs to the glycosyl hydrolase 31 family.</text>
</comment>
<dbReference type="CDD" id="cd14752">
    <property type="entry name" value="GH31_N"/>
    <property type="match status" value="1"/>
</dbReference>
<dbReference type="InterPro" id="IPR033403">
    <property type="entry name" value="DUF5110"/>
</dbReference>
<dbReference type="SUPFAM" id="SSF51011">
    <property type="entry name" value="Glycosyl hydrolase domain"/>
    <property type="match status" value="1"/>
</dbReference>
<keyword evidence="2" id="KW-0326">Glycosidase</keyword>
<dbReference type="InterPro" id="IPR048395">
    <property type="entry name" value="Glyco_hydro_31_C"/>
</dbReference>
<dbReference type="PANTHER" id="PTHR43863">
    <property type="entry name" value="HYDROLASE, PUTATIVE (AFU_ORTHOLOGUE AFUA_1G03140)-RELATED"/>
    <property type="match status" value="1"/>
</dbReference>
<dbReference type="SUPFAM" id="SSF74650">
    <property type="entry name" value="Galactose mutarotase-like"/>
    <property type="match status" value="1"/>
</dbReference>
<keyword evidence="2" id="KW-0378">Hydrolase</keyword>
<dbReference type="Gene3D" id="3.20.20.80">
    <property type="entry name" value="Glycosidases"/>
    <property type="match status" value="1"/>
</dbReference>
<name>A0ABW3D894_9BACL</name>
<feature type="domain" description="Glycosyl hydrolase family 31 C-terminal" evidence="6">
    <location>
        <begin position="549"/>
        <end position="616"/>
    </location>
</feature>
<sequence length="706" mass="80144">MENRWISADKGWEEVAAGVWRLRVGNPSGRTPSSIVQPLHKTEALERMGSGSLPFQLSEIELRTDQLRTVITLPLQRDERLYGLGLQFMRMNHRGRTRYLRVNSDPKQDTGETHAPVPWYVSSLGYGIYVDTSRIATIYCGSAVRSDCLYGEAKDRNSDPDWKATPVSDQVEMVIPDQGAELYVFAGPTILDAVRRYNLYHGGGVLPPRWGLGFWHRVPKSYSADEVLKEAMEFRERGVPCDVIGLEPGWHSRSYPVTYEWHEGRFPDPAGFVDEMEKNGFRVNLWEHPYVSPDAGIYEPLKALSGSHTVWHGLVPDYTLPEARQIYSDQHRREHVDKGVSGYKLDECDGSELTRNSWIFPEHAEFPSGYDGEQMRQIYGLALQKMTADLFRAAGRRTYGLVRASNGCASSMPYVLYSDLYDHRSFVRALCNSGFSGLLWTPEVRKAENAEDWVRRMQVVCLSPLAMLNAWADGTKPWSFPEAEPVVTKYIRLRMRLIPYLYSAFARYHEEGVPPIRPMALEEAFAARNARGESKLDSTDFAYGASAESELDDQYMLGDSMLVAPLFAGERSRQVYLPVGVWYDFDTGIRHEGGRYIEASPGLDTIPVYVRDGSIIPMMPELPHVPRQGEQVAIELHHYGTASGKFRLFDDDGESFAYEQGEYRWREAVLRVLEEGRYETSVSPAEQGWSSAYSGFTWVCHHLGTK</sequence>
<feature type="domain" description="Glycoside hydrolase family 31 TIM barrel" evidence="3">
    <location>
        <begin position="206"/>
        <end position="504"/>
    </location>
</feature>
<dbReference type="Proteomes" id="UP001597120">
    <property type="component" value="Unassembled WGS sequence"/>
</dbReference>
<dbReference type="InterPro" id="IPR013780">
    <property type="entry name" value="Glyco_hydro_b"/>
</dbReference>
<evidence type="ECO:0000259" key="3">
    <source>
        <dbReference type="Pfam" id="PF01055"/>
    </source>
</evidence>
<gene>
    <name evidence="7" type="ORF">ACFQ03_10920</name>
</gene>
<dbReference type="SUPFAM" id="SSF51445">
    <property type="entry name" value="(Trans)glycosidases"/>
    <property type="match status" value="1"/>
</dbReference>
<dbReference type="Pfam" id="PF13802">
    <property type="entry name" value="Gal_mutarotas_2"/>
    <property type="match status" value="1"/>
</dbReference>
<dbReference type="InterPro" id="IPR025887">
    <property type="entry name" value="Glyco_hydro_31_N_dom"/>
</dbReference>
<proteinExistence type="inferred from homology"/>
<dbReference type="InterPro" id="IPR051816">
    <property type="entry name" value="Glycosyl_Hydrolase_31"/>
</dbReference>
<dbReference type="Gene3D" id="2.60.40.1180">
    <property type="entry name" value="Golgi alpha-mannosidase II"/>
    <property type="match status" value="2"/>
</dbReference>
<evidence type="ECO:0000259" key="5">
    <source>
        <dbReference type="Pfam" id="PF17137"/>
    </source>
</evidence>
<dbReference type="Gene3D" id="2.60.40.1760">
    <property type="entry name" value="glycosyl hydrolase (family 31)"/>
    <property type="match status" value="1"/>
</dbReference>
<dbReference type="InterPro" id="IPR000322">
    <property type="entry name" value="Glyco_hydro_31_TIM"/>
</dbReference>
<feature type="domain" description="Glycoside hydrolase family 31 N-terminal" evidence="4">
    <location>
        <begin position="71"/>
        <end position="134"/>
    </location>
</feature>
<reference evidence="8" key="1">
    <citation type="journal article" date="2019" name="Int. J. Syst. Evol. Microbiol.">
        <title>The Global Catalogue of Microorganisms (GCM) 10K type strain sequencing project: providing services to taxonomists for standard genome sequencing and annotation.</title>
        <authorList>
            <consortium name="The Broad Institute Genomics Platform"/>
            <consortium name="The Broad Institute Genome Sequencing Center for Infectious Disease"/>
            <person name="Wu L."/>
            <person name="Ma J."/>
        </authorList>
    </citation>
    <scope>NUCLEOTIDE SEQUENCE [LARGE SCALE GENOMIC DNA]</scope>
    <source>
        <strain evidence="8">CCUG 57263</strain>
    </source>
</reference>
<dbReference type="EMBL" id="JBHTIU010000034">
    <property type="protein sequence ID" value="MFD0869663.1"/>
    <property type="molecule type" value="Genomic_DNA"/>
</dbReference>
<dbReference type="PANTHER" id="PTHR43863:SF2">
    <property type="entry name" value="MALTASE-GLUCOAMYLASE"/>
    <property type="match status" value="1"/>
</dbReference>
<feature type="domain" description="DUF5110" evidence="5">
    <location>
        <begin position="634"/>
        <end position="693"/>
    </location>
</feature>
<dbReference type="InterPro" id="IPR011013">
    <property type="entry name" value="Gal_mutarotase_sf_dom"/>
</dbReference>
<evidence type="ECO:0000256" key="1">
    <source>
        <dbReference type="ARBA" id="ARBA00007806"/>
    </source>
</evidence>
<organism evidence="7 8">
    <name type="scientific">Paenibacillus residui</name>
    <dbReference type="NCBI Taxonomy" id="629724"/>
    <lineage>
        <taxon>Bacteria</taxon>
        <taxon>Bacillati</taxon>
        <taxon>Bacillota</taxon>
        <taxon>Bacilli</taxon>
        <taxon>Bacillales</taxon>
        <taxon>Paenibacillaceae</taxon>
        <taxon>Paenibacillus</taxon>
    </lineage>
</organism>
<evidence type="ECO:0000313" key="8">
    <source>
        <dbReference type="Proteomes" id="UP001597120"/>
    </source>
</evidence>